<keyword evidence="5" id="KW-1185">Reference proteome</keyword>
<dbReference type="GO" id="GO:0003824">
    <property type="term" value="F:catalytic activity"/>
    <property type="evidence" value="ECO:0007669"/>
    <property type="project" value="InterPro"/>
</dbReference>
<dbReference type="InterPro" id="IPR039480">
    <property type="entry name" value="C-C_Bond_Lyase-like"/>
</dbReference>
<dbReference type="EMBL" id="BOPH01000054">
    <property type="protein sequence ID" value="GIJ69161.1"/>
    <property type="molecule type" value="Genomic_DNA"/>
</dbReference>
<keyword evidence="3" id="KW-0460">Magnesium</keyword>
<dbReference type="AlphaFoldDB" id="A0A8J4EBY4"/>
<comment type="caution">
    <text evidence="4">The sequence shown here is derived from an EMBL/GenBank/DDBJ whole genome shotgun (WGS) entry which is preliminary data.</text>
</comment>
<dbReference type="PANTHER" id="PTHR32308">
    <property type="entry name" value="LYASE BETA SUBUNIT, PUTATIVE (AFU_ORTHOLOGUE AFUA_4G13030)-RELATED"/>
    <property type="match status" value="1"/>
</dbReference>
<dbReference type="Gene3D" id="3.20.20.60">
    <property type="entry name" value="Phosphoenolpyruvate-binding domains"/>
    <property type="match status" value="1"/>
</dbReference>
<evidence type="ECO:0000313" key="5">
    <source>
        <dbReference type="Proteomes" id="UP000635606"/>
    </source>
</evidence>
<dbReference type="InterPro" id="IPR015813">
    <property type="entry name" value="Pyrv/PenolPyrv_kinase-like_dom"/>
</dbReference>
<evidence type="ECO:0000256" key="2">
    <source>
        <dbReference type="ARBA" id="ARBA00022723"/>
    </source>
</evidence>
<dbReference type="InterPro" id="IPR040442">
    <property type="entry name" value="Pyrv_kinase-like_dom_sf"/>
</dbReference>
<keyword evidence="2" id="KW-0479">Metal-binding</keyword>
<dbReference type="GO" id="GO:0000287">
    <property type="term" value="F:magnesium ion binding"/>
    <property type="evidence" value="ECO:0007669"/>
    <property type="project" value="TreeGrafter"/>
</dbReference>
<protein>
    <submittedName>
        <fullName evidence="4">ATP/GTP-binding protein</fullName>
    </submittedName>
</protein>
<proteinExistence type="predicted"/>
<dbReference type="PANTHER" id="PTHR32308:SF10">
    <property type="entry name" value="CITRATE LYASE SUBUNIT BETA"/>
    <property type="match status" value="1"/>
</dbReference>
<dbReference type="GO" id="GO:0006107">
    <property type="term" value="P:oxaloacetate metabolic process"/>
    <property type="evidence" value="ECO:0007669"/>
    <property type="project" value="TreeGrafter"/>
</dbReference>
<dbReference type="Pfam" id="PF15617">
    <property type="entry name" value="C-C_Bond_Lyase"/>
    <property type="match status" value="1"/>
</dbReference>
<comment type="cofactor">
    <cofactor evidence="1">
        <name>Mg(2+)</name>
        <dbReference type="ChEBI" id="CHEBI:18420"/>
    </cofactor>
</comment>
<dbReference type="SUPFAM" id="SSF51621">
    <property type="entry name" value="Phosphoenolpyruvate/pyruvate domain"/>
    <property type="match status" value="1"/>
</dbReference>
<gene>
    <name evidence="4" type="ORF">Voc01_040780</name>
</gene>
<name>A0A8J4EBY4_9ACTN</name>
<sequence>MRHFQQLPESQAAMLFHRIPADFTRNSPPDLLAVALGATLYAPAIRPTLAADLARCHRDGLMSLVCCLEDAIRDDEVDDAEVNLAHQLRRFADEEPDGPLMFIRVRHPDQIYRMAERLGDAMRVVSGFVLPKFRPDESGRAGVQAVHDIAAATALPVYAMPVMETPEIAHAETRLPTLVQIRHLLDQFKDRVLAVRVGVTDLCGWYGLRRPAELTAWDLGLISTTLTDIINVMARRDRGGYVISGPVWEYFTGGERVLKPLLRESPFADHDPNGRILRRKLVRDALDGLIREILLDRANGLTGKTIIHPSHAAAVHALSVVSHEEYSDAVVIAADANGAGGVLRSAYANKMNEVRPHFAWAKLTLLRAQLFGVAAEGVTFVDFLDASVDRELVA</sequence>
<organism evidence="4 5">
    <name type="scientific">Virgisporangium ochraceum</name>
    <dbReference type="NCBI Taxonomy" id="65505"/>
    <lineage>
        <taxon>Bacteria</taxon>
        <taxon>Bacillati</taxon>
        <taxon>Actinomycetota</taxon>
        <taxon>Actinomycetes</taxon>
        <taxon>Micromonosporales</taxon>
        <taxon>Micromonosporaceae</taxon>
        <taxon>Virgisporangium</taxon>
    </lineage>
</organism>
<evidence type="ECO:0000313" key="4">
    <source>
        <dbReference type="EMBL" id="GIJ69161.1"/>
    </source>
</evidence>
<reference evidence="4" key="1">
    <citation type="submission" date="2021-01" db="EMBL/GenBank/DDBJ databases">
        <title>Whole genome shotgun sequence of Virgisporangium ochraceum NBRC 16418.</title>
        <authorList>
            <person name="Komaki H."/>
            <person name="Tamura T."/>
        </authorList>
    </citation>
    <scope>NUCLEOTIDE SEQUENCE</scope>
    <source>
        <strain evidence="4">NBRC 16418</strain>
    </source>
</reference>
<evidence type="ECO:0000256" key="1">
    <source>
        <dbReference type="ARBA" id="ARBA00001946"/>
    </source>
</evidence>
<evidence type="ECO:0000256" key="3">
    <source>
        <dbReference type="ARBA" id="ARBA00022842"/>
    </source>
</evidence>
<accession>A0A8J4EBY4</accession>
<dbReference type="Proteomes" id="UP000635606">
    <property type="component" value="Unassembled WGS sequence"/>
</dbReference>